<dbReference type="AlphaFoldDB" id="A0AAD1Y600"/>
<proteinExistence type="predicted"/>
<keyword evidence="2" id="KW-1185">Reference proteome</keyword>
<name>A0AAD1Y600_EUPCR</name>
<gene>
    <name evidence="1" type="ORF">ECRASSUSDP1_LOCUS27605</name>
</gene>
<organism evidence="1 2">
    <name type="scientific">Euplotes crassus</name>
    <dbReference type="NCBI Taxonomy" id="5936"/>
    <lineage>
        <taxon>Eukaryota</taxon>
        <taxon>Sar</taxon>
        <taxon>Alveolata</taxon>
        <taxon>Ciliophora</taxon>
        <taxon>Intramacronucleata</taxon>
        <taxon>Spirotrichea</taxon>
        <taxon>Hypotrichia</taxon>
        <taxon>Euplotida</taxon>
        <taxon>Euplotidae</taxon>
        <taxon>Moneuplotes</taxon>
    </lineage>
</organism>
<sequence length="351" mass="41388">MAKHGYRSKLNLRPSPKERINLQSLRSQAKLIREKYIDQRQSSNYQNVKPMNFEMKMSYRNKLSFDWKAEIERKKRKFRGRSKPKFMKSKLGLYTPQKIFSEKKFSRKIEIRPETTQKIIILKKKKTSEEKKQIGSSKQSVLLKKDTLGSTKGPNRTTKNLSSFVASQNSKEKFSSFLMKGETISKNTQKLQNTQASLPSLKVYDSFRPLSSEQSKSNFLVGFNMKVAQSASKLENENFNFDQRHNSKERRHLCYNCKCDIEKSKISRIMSQARHREKPRPKISKKEYRMLYKPRLKLKVDAPRKIPSLKKEKDPATQKMAITGWKMKDDDNFLEVDQSISEYIKHNRHEE</sequence>
<evidence type="ECO:0000313" key="2">
    <source>
        <dbReference type="Proteomes" id="UP001295684"/>
    </source>
</evidence>
<protein>
    <submittedName>
        <fullName evidence="1">Uncharacterized protein</fullName>
    </submittedName>
</protein>
<evidence type="ECO:0000313" key="1">
    <source>
        <dbReference type="EMBL" id="CAI2386006.1"/>
    </source>
</evidence>
<accession>A0AAD1Y600</accession>
<dbReference type="EMBL" id="CAMPGE010028486">
    <property type="protein sequence ID" value="CAI2386006.1"/>
    <property type="molecule type" value="Genomic_DNA"/>
</dbReference>
<comment type="caution">
    <text evidence="1">The sequence shown here is derived from an EMBL/GenBank/DDBJ whole genome shotgun (WGS) entry which is preliminary data.</text>
</comment>
<dbReference type="Proteomes" id="UP001295684">
    <property type="component" value="Unassembled WGS sequence"/>
</dbReference>
<reference evidence="1" key="1">
    <citation type="submission" date="2023-07" db="EMBL/GenBank/DDBJ databases">
        <authorList>
            <consortium name="AG Swart"/>
            <person name="Singh M."/>
            <person name="Singh A."/>
            <person name="Seah K."/>
            <person name="Emmerich C."/>
        </authorList>
    </citation>
    <scope>NUCLEOTIDE SEQUENCE</scope>
    <source>
        <strain evidence="1">DP1</strain>
    </source>
</reference>